<protein>
    <recommendedName>
        <fullName evidence="2">DUF1618 domain-containing protein</fullName>
    </recommendedName>
</protein>
<feature type="region of interest" description="Disordered" evidence="1">
    <location>
        <begin position="91"/>
        <end position="113"/>
    </location>
</feature>
<reference evidence="3" key="1">
    <citation type="submission" date="2024-10" db="EMBL/GenBank/DDBJ databases">
        <authorList>
            <person name="Ryan C."/>
        </authorList>
    </citation>
    <scope>NUCLEOTIDE SEQUENCE [LARGE SCALE GENOMIC DNA]</scope>
</reference>
<keyword evidence="4" id="KW-1185">Reference proteome</keyword>
<evidence type="ECO:0000313" key="3">
    <source>
        <dbReference type="EMBL" id="CAL5052607.1"/>
    </source>
</evidence>
<organism evidence="3 4">
    <name type="scientific">Urochloa decumbens</name>
    <dbReference type="NCBI Taxonomy" id="240449"/>
    <lineage>
        <taxon>Eukaryota</taxon>
        <taxon>Viridiplantae</taxon>
        <taxon>Streptophyta</taxon>
        <taxon>Embryophyta</taxon>
        <taxon>Tracheophyta</taxon>
        <taxon>Spermatophyta</taxon>
        <taxon>Magnoliopsida</taxon>
        <taxon>Liliopsida</taxon>
        <taxon>Poales</taxon>
        <taxon>Poaceae</taxon>
        <taxon>PACMAD clade</taxon>
        <taxon>Panicoideae</taxon>
        <taxon>Panicodae</taxon>
        <taxon>Paniceae</taxon>
        <taxon>Melinidinae</taxon>
        <taxon>Urochloa</taxon>
    </lineage>
</organism>
<evidence type="ECO:0000256" key="1">
    <source>
        <dbReference type="SAM" id="MobiDB-lite"/>
    </source>
</evidence>
<accession>A0ABC9E8I8</accession>
<dbReference type="Proteomes" id="UP001497457">
    <property type="component" value="Chromosome 36b"/>
</dbReference>
<evidence type="ECO:0000313" key="4">
    <source>
        <dbReference type="Proteomes" id="UP001497457"/>
    </source>
</evidence>
<dbReference type="PANTHER" id="PTHR33086:SF51">
    <property type="entry name" value="OS06G0307900 PROTEIN"/>
    <property type="match status" value="1"/>
</dbReference>
<dbReference type="AlphaFoldDB" id="A0ABC9E8I8"/>
<feature type="domain" description="DUF1618" evidence="2">
    <location>
        <begin position="195"/>
        <end position="324"/>
    </location>
</feature>
<dbReference type="PANTHER" id="PTHR33086">
    <property type="entry name" value="OS05G0468200 PROTEIN-RELATED"/>
    <property type="match status" value="1"/>
</dbReference>
<sequence length="393" mass="43532">MEAPWVILRRFLGVVPKHAEAEHPAAISAALRAPPRVTILSVAASARPHATYPDKAPYLVAAGTSGLLICFAAGEAPIETADLIVARNFLPPPADPSRQPTTGSAERVPRRPGSMPAACNLRSLGLTPGIHDDDYVITELHVPEPGDRATKLRRFFSGAKLWIETDQLPNPLSGADREWAPSGVVAHEGKLWFFDLSWGLISCDPNVILPGLRFHGLPPGRRIHEPKPFIHTIRWIGVSNRMLRYVDIARDLDLDGRIAEKKVAVWTAIPDHDAGDCDYSIRWLKTYEMSFREIWNDQSYRETKMPRMIPEIVLVNPRNPNVVYFFLRGSLFGVDVPAHRVVEFIKDAHKLVAPGCRRCVLPWDLPPSIANGLVEPIVPFQEQSGSSTSGTSD</sequence>
<gene>
    <name evidence="3" type="ORF">URODEC1_LOCUS92813</name>
</gene>
<evidence type="ECO:0000259" key="2">
    <source>
        <dbReference type="Pfam" id="PF07762"/>
    </source>
</evidence>
<dbReference type="InterPro" id="IPR011676">
    <property type="entry name" value="DUF1618"/>
</dbReference>
<dbReference type="EMBL" id="OZ075146">
    <property type="protein sequence ID" value="CAL5052607.1"/>
    <property type="molecule type" value="Genomic_DNA"/>
</dbReference>
<dbReference type="Pfam" id="PF07762">
    <property type="entry name" value="DUF1618"/>
    <property type="match status" value="1"/>
</dbReference>
<proteinExistence type="predicted"/>
<name>A0ABC9E8I8_9POAL</name>